<dbReference type="Proteomes" id="UP000236447">
    <property type="component" value="Chromosome"/>
</dbReference>
<protein>
    <recommendedName>
        <fullName evidence="4">DUF551 domain-containing protein</fullName>
    </recommendedName>
</protein>
<dbReference type="RefSeq" id="WP_158526328.1">
    <property type="nucleotide sequence ID" value="NZ_CP010725.1"/>
</dbReference>
<proteinExistence type="predicted"/>
<gene>
    <name evidence="2" type="ORF">PhaeoP88_01991</name>
</gene>
<feature type="region of interest" description="Disordered" evidence="1">
    <location>
        <begin position="1"/>
        <end position="35"/>
    </location>
</feature>
<sequence length="113" mass="12851">MNHEEGYGGLASMRAKPSRKTAEPPRDANRVPRPLDEWHEDHGDVLWWCWDGNDWLGEAPYVGSPLDLGHTVECHTHRETGEKPAARFDVGGWPGYHTHWTPMPVQPYVPDSN</sequence>
<accession>A0A2I7K9T2</accession>
<dbReference type="AlphaFoldDB" id="A0A2I7K9T2"/>
<reference evidence="2 3" key="1">
    <citation type="journal article" date="2017" name="Front. Microbiol.">
        <title>Phaeobacter piscinae sp. nov., a species of the Roseobacter group and potential aquaculture probiont.</title>
        <authorList>
            <person name="Sonnenschein E.C."/>
            <person name="Phippen C.B.W."/>
            <person name="Nielsen K.F."/>
            <person name="Mateiu R.V."/>
            <person name="Melchiorsen J."/>
            <person name="Gram L."/>
            <person name="Overmann J."/>
            <person name="Freese H.M."/>
        </authorList>
    </citation>
    <scope>NUCLEOTIDE SEQUENCE [LARGE SCALE GENOMIC DNA]</scope>
    <source>
        <strain evidence="2 3">P88</strain>
    </source>
</reference>
<dbReference type="EMBL" id="CP010725">
    <property type="protein sequence ID" value="AUQ99361.1"/>
    <property type="molecule type" value="Genomic_DNA"/>
</dbReference>
<evidence type="ECO:0000313" key="3">
    <source>
        <dbReference type="Proteomes" id="UP000236447"/>
    </source>
</evidence>
<evidence type="ECO:0000256" key="1">
    <source>
        <dbReference type="SAM" id="MobiDB-lite"/>
    </source>
</evidence>
<feature type="compositionally biased region" description="Basic and acidic residues" evidence="1">
    <location>
        <begin position="20"/>
        <end position="35"/>
    </location>
</feature>
<evidence type="ECO:0008006" key="4">
    <source>
        <dbReference type="Google" id="ProtNLM"/>
    </source>
</evidence>
<name>A0A2I7K9T2_9RHOB</name>
<evidence type="ECO:0000313" key="2">
    <source>
        <dbReference type="EMBL" id="AUQ99361.1"/>
    </source>
</evidence>
<organism evidence="2 3">
    <name type="scientific">Phaeobacter inhibens</name>
    <dbReference type="NCBI Taxonomy" id="221822"/>
    <lineage>
        <taxon>Bacteria</taxon>
        <taxon>Pseudomonadati</taxon>
        <taxon>Pseudomonadota</taxon>
        <taxon>Alphaproteobacteria</taxon>
        <taxon>Rhodobacterales</taxon>
        <taxon>Roseobacteraceae</taxon>
        <taxon>Phaeobacter</taxon>
    </lineage>
</organism>
<reference evidence="2 3" key="2">
    <citation type="journal article" date="2017" name="Genome Biol. Evol.">
        <title>Trajectories and Drivers of Genome Evolution in Surface-Associated Marine Phaeobacter.</title>
        <authorList>
            <person name="Freese H.M."/>
            <person name="Sikorski J."/>
            <person name="Bunk B."/>
            <person name="Scheuner C."/>
            <person name="Meier-Kolthoff J.P."/>
            <person name="Sproer C."/>
            <person name="Gram L."/>
            <person name="Overmann J."/>
        </authorList>
    </citation>
    <scope>NUCLEOTIDE SEQUENCE [LARGE SCALE GENOMIC DNA]</scope>
    <source>
        <strain evidence="2 3">P88</strain>
    </source>
</reference>